<evidence type="ECO:0000256" key="1">
    <source>
        <dbReference type="ARBA" id="ARBA00022478"/>
    </source>
</evidence>
<dbReference type="STRING" id="1802438.A2571_03425"/>
<keyword evidence="1 12" id="KW-0240">DNA-directed RNA polymerase</keyword>
<dbReference type="AlphaFoldDB" id="A0A1G2QDY9"/>
<evidence type="ECO:0000256" key="3">
    <source>
        <dbReference type="ARBA" id="ARBA00022679"/>
    </source>
</evidence>
<comment type="catalytic activity">
    <reaction evidence="12">
        <text>ssDNA + n NTP = ssDNA/pppN(pN)n-1 hybrid + (n-1) diphosphate.</text>
        <dbReference type="EC" id="2.7.7.101"/>
    </reaction>
</comment>
<organism evidence="14 15">
    <name type="scientific">Candidatus Vogelbacteria bacterium RIFOXYD1_FULL_44_32</name>
    <dbReference type="NCBI Taxonomy" id="1802438"/>
    <lineage>
        <taxon>Bacteria</taxon>
        <taxon>Candidatus Vogeliibacteriota</taxon>
    </lineage>
</organism>
<dbReference type="InterPro" id="IPR034151">
    <property type="entry name" value="TOPRIM_DnaG_bac"/>
</dbReference>
<dbReference type="Gene3D" id="3.90.980.10">
    <property type="entry name" value="DNA primase, catalytic core, N-terminal domain"/>
    <property type="match status" value="1"/>
</dbReference>
<dbReference type="PANTHER" id="PTHR30313">
    <property type="entry name" value="DNA PRIMASE"/>
    <property type="match status" value="1"/>
</dbReference>
<dbReference type="SMART" id="SM00400">
    <property type="entry name" value="ZnF_CHCC"/>
    <property type="match status" value="1"/>
</dbReference>
<evidence type="ECO:0000256" key="5">
    <source>
        <dbReference type="ARBA" id="ARBA00022705"/>
    </source>
</evidence>
<evidence type="ECO:0000259" key="13">
    <source>
        <dbReference type="PROSITE" id="PS50880"/>
    </source>
</evidence>
<feature type="domain" description="Toprim" evidence="13">
    <location>
        <begin position="260"/>
        <end position="339"/>
    </location>
</feature>
<comment type="domain">
    <text evidence="12">Contains an N-terminal zinc-binding domain, a central core domain that contains the primase activity, and a C-terminal DnaB-binding domain.</text>
</comment>
<evidence type="ECO:0000313" key="15">
    <source>
        <dbReference type="Proteomes" id="UP000177043"/>
    </source>
</evidence>
<dbReference type="InterPro" id="IPR013264">
    <property type="entry name" value="DNAG_N"/>
</dbReference>
<dbReference type="Gene3D" id="3.40.1360.10">
    <property type="match status" value="1"/>
</dbReference>
<comment type="caution">
    <text evidence="14">The sequence shown here is derived from an EMBL/GenBank/DDBJ whole genome shotgun (WGS) entry which is preliminary data.</text>
</comment>
<keyword evidence="9" id="KW-0460">Magnesium</keyword>
<dbReference type="SUPFAM" id="SSF56731">
    <property type="entry name" value="DNA primase core"/>
    <property type="match status" value="1"/>
</dbReference>
<sequence>MATSAEQIKERLNIVDIIATYLKLDKAGINYKGRCPFHNEKTASFFVSPSRQTYHCFGCHKGGDLISFIEEIEGVDFVAALKILADRAGIKLELKGQSGARSDNQEKNDQLAVLEEATVFFEQQLKTEPGVVDYLKNRGLTVETIKQFRIGYIPAGWQNLTEFLTKQDYSSEVLVKSGLAIKKADGQSAGRLYDRFRGRIMFPLVDTDGHVVGFSGRLYDPASERSEEAKYLNSPQTLCYDKSRFLYGLDKARVAIRRADQAILVEGQMDLVMMHQSGLENTVAVSGTALTTEHLGRLKRLSGNLIMAFDADTAGVNASRRAVELALGLGFEARIAPLPDGLDPADLAKADEANLKKIITASRHVIDFYLGIEVRQHTDLRERAHAIKNNIYSLVTRLAHRIDQAHFIKKIADVTNLPEDIIWQDLKNMPAPSLGEVTSSRGVAPVADNKIGVEIDSRVERILRQIIALWWQNEVKEDNKPPTTAWYYQEIEELIGTVHLRARLEKLEPRRNELVLEADIAYPPGNIKPAELIEELYQQFRGEYLKIELSLLMKKLKEAEALGDEAQVDKYLKKCQDISNLINHQT</sequence>
<evidence type="ECO:0000256" key="10">
    <source>
        <dbReference type="ARBA" id="ARBA00023125"/>
    </source>
</evidence>
<reference evidence="14 15" key="1">
    <citation type="journal article" date="2016" name="Nat. Commun.">
        <title>Thousands of microbial genomes shed light on interconnected biogeochemical processes in an aquifer system.</title>
        <authorList>
            <person name="Anantharaman K."/>
            <person name="Brown C.T."/>
            <person name="Hug L.A."/>
            <person name="Sharon I."/>
            <person name="Castelle C.J."/>
            <person name="Probst A.J."/>
            <person name="Thomas B.C."/>
            <person name="Singh A."/>
            <person name="Wilkins M.J."/>
            <person name="Karaoz U."/>
            <person name="Brodie E.L."/>
            <person name="Williams K.H."/>
            <person name="Hubbard S.S."/>
            <person name="Banfield J.F."/>
        </authorList>
    </citation>
    <scope>NUCLEOTIDE SEQUENCE [LARGE SCALE GENOMIC DNA]</scope>
</reference>
<dbReference type="GO" id="GO:0006269">
    <property type="term" value="P:DNA replication, synthesis of primer"/>
    <property type="evidence" value="ECO:0007669"/>
    <property type="project" value="UniProtKB-UniRule"/>
</dbReference>
<gene>
    <name evidence="12" type="primary">dnaG</name>
    <name evidence="14" type="ORF">A2571_03425</name>
</gene>
<evidence type="ECO:0000313" key="14">
    <source>
        <dbReference type="EMBL" id="OHA58279.1"/>
    </source>
</evidence>
<dbReference type="Pfam" id="PF01807">
    <property type="entry name" value="Zn_ribbon_DnaG"/>
    <property type="match status" value="1"/>
</dbReference>
<dbReference type="Pfam" id="PF13155">
    <property type="entry name" value="Toprim_2"/>
    <property type="match status" value="1"/>
</dbReference>
<keyword evidence="8 12" id="KW-0862">Zinc</keyword>
<evidence type="ECO:0000256" key="12">
    <source>
        <dbReference type="HAMAP-Rule" id="MF_00974"/>
    </source>
</evidence>
<dbReference type="FunFam" id="3.90.580.10:FF:000001">
    <property type="entry name" value="DNA primase"/>
    <property type="match status" value="1"/>
</dbReference>
<evidence type="ECO:0000256" key="8">
    <source>
        <dbReference type="ARBA" id="ARBA00022833"/>
    </source>
</evidence>
<dbReference type="Gene3D" id="3.90.580.10">
    <property type="entry name" value="Zinc finger, CHC2-type domain"/>
    <property type="match status" value="1"/>
</dbReference>
<keyword evidence="6 12" id="KW-0479">Metal-binding</keyword>
<comment type="cofactor">
    <cofactor evidence="12">
        <name>Zn(2+)</name>
        <dbReference type="ChEBI" id="CHEBI:29105"/>
    </cofactor>
    <text evidence="12">Binds 1 zinc ion per monomer.</text>
</comment>
<dbReference type="InterPro" id="IPR006295">
    <property type="entry name" value="DNA_primase_DnaG"/>
</dbReference>
<proteinExistence type="inferred from homology"/>
<dbReference type="EMBL" id="MHTJ01000004">
    <property type="protein sequence ID" value="OHA58279.1"/>
    <property type="molecule type" value="Genomic_DNA"/>
</dbReference>
<dbReference type="GO" id="GO:0005737">
    <property type="term" value="C:cytoplasm"/>
    <property type="evidence" value="ECO:0007669"/>
    <property type="project" value="TreeGrafter"/>
</dbReference>
<keyword evidence="7 12" id="KW-0863">Zinc-finger</keyword>
<keyword evidence="5 12" id="KW-0235">DNA replication</keyword>
<name>A0A1G2QDY9_9BACT</name>
<keyword evidence="4 12" id="KW-0548">Nucleotidyltransferase</keyword>
<dbReference type="EC" id="2.7.7.101" evidence="12"/>
<dbReference type="GO" id="GO:0003677">
    <property type="term" value="F:DNA binding"/>
    <property type="evidence" value="ECO:0007669"/>
    <property type="project" value="UniProtKB-KW"/>
</dbReference>
<dbReference type="SMART" id="SM00493">
    <property type="entry name" value="TOPRIM"/>
    <property type="match status" value="1"/>
</dbReference>
<dbReference type="NCBIfam" id="TIGR01391">
    <property type="entry name" value="dnaG"/>
    <property type="match status" value="1"/>
</dbReference>
<keyword evidence="3 12" id="KW-0808">Transferase</keyword>
<comment type="function">
    <text evidence="12">RNA polymerase that catalyzes the synthesis of short RNA molecules used as primers for DNA polymerase during DNA replication.</text>
</comment>
<dbReference type="SUPFAM" id="SSF57783">
    <property type="entry name" value="Zinc beta-ribbon"/>
    <property type="match status" value="1"/>
</dbReference>
<dbReference type="PANTHER" id="PTHR30313:SF2">
    <property type="entry name" value="DNA PRIMASE"/>
    <property type="match status" value="1"/>
</dbReference>
<dbReference type="GO" id="GO:0000428">
    <property type="term" value="C:DNA-directed RNA polymerase complex"/>
    <property type="evidence" value="ECO:0007669"/>
    <property type="project" value="UniProtKB-KW"/>
</dbReference>
<dbReference type="Proteomes" id="UP000177043">
    <property type="component" value="Unassembled WGS sequence"/>
</dbReference>
<dbReference type="PROSITE" id="PS50880">
    <property type="entry name" value="TOPRIM"/>
    <property type="match status" value="1"/>
</dbReference>
<dbReference type="InterPro" id="IPR037068">
    <property type="entry name" value="DNA_primase_core_N_sf"/>
</dbReference>
<dbReference type="GO" id="GO:0003899">
    <property type="term" value="F:DNA-directed RNA polymerase activity"/>
    <property type="evidence" value="ECO:0007669"/>
    <property type="project" value="UniProtKB-UniRule"/>
</dbReference>
<dbReference type="GO" id="GO:1990077">
    <property type="term" value="C:primosome complex"/>
    <property type="evidence" value="ECO:0007669"/>
    <property type="project" value="UniProtKB-KW"/>
</dbReference>
<dbReference type="CDD" id="cd03364">
    <property type="entry name" value="TOPRIM_DnaG_primases"/>
    <property type="match status" value="1"/>
</dbReference>
<comment type="similarity">
    <text evidence="12">Belongs to the DnaG primase family.</text>
</comment>
<accession>A0A1G2QDY9</accession>
<evidence type="ECO:0000256" key="6">
    <source>
        <dbReference type="ARBA" id="ARBA00022723"/>
    </source>
</evidence>
<evidence type="ECO:0000256" key="7">
    <source>
        <dbReference type="ARBA" id="ARBA00022771"/>
    </source>
</evidence>
<dbReference type="InterPro" id="IPR006171">
    <property type="entry name" value="TOPRIM_dom"/>
</dbReference>
<dbReference type="InterPro" id="IPR036977">
    <property type="entry name" value="DNA_primase_Znf_CHC2"/>
</dbReference>
<evidence type="ECO:0000256" key="4">
    <source>
        <dbReference type="ARBA" id="ARBA00022695"/>
    </source>
</evidence>
<evidence type="ECO:0000256" key="2">
    <source>
        <dbReference type="ARBA" id="ARBA00022515"/>
    </source>
</evidence>
<keyword evidence="2 12" id="KW-0639">Primosome</keyword>
<dbReference type="Pfam" id="PF08275">
    <property type="entry name" value="DNAG_N"/>
    <property type="match status" value="1"/>
</dbReference>
<feature type="zinc finger region" description="CHC2-type" evidence="12">
    <location>
        <begin position="35"/>
        <end position="59"/>
    </location>
</feature>
<dbReference type="HAMAP" id="MF_00974">
    <property type="entry name" value="DNA_primase_DnaG"/>
    <property type="match status" value="1"/>
</dbReference>
<comment type="subunit">
    <text evidence="12">Monomer. Interacts with DnaB.</text>
</comment>
<dbReference type="InterPro" id="IPR030846">
    <property type="entry name" value="DnaG_bac"/>
</dbReference>
<evidence type="ECO:0000256" key="11">
    <source>
        <dbReference type="ARBA" id="ARBA00023163"/>
    </source>
</evidence>
<protein>
    <recommendedName>
        <fullName evidence="12">DNA primase</fullName>
        <ecNumber evidence="12">2.7.7.101</ecNumber>
    </recommendedName>
</protein>
<dbReference type="InterPro" id="IPR002694">
    <property type="entry name" value="Znf_CHC2"/>
</dbReference>
<keyword evidence="11 12" id="KW-0804">Transcription</keyword>
<evidence type="ECO:0000256" key="9">
    <source>
        <dbReference type="ARBA" id="ARBA00022842"/>
    </source>
</evidence>
<keyword evidence="10 12" id="KW-0238">DNA-binding</keyword>
<dbReference type="GO" id="GO:0008270">
    <property type="term" value="F:zinc ion binding"/>
    <property type="evidence" value="ECO:0007669"/>
    <property type="project" value="UniProtKB-UniRule"/>
</dbReference>
<dbReference type="InterPro" id="IPR050219">
    <property type="entry name" value="DnaG_primase"/>
</dbReference>